<keyword evidence="3 8" id="KW-1134">Transmembrane beta strand</keyword>
<keyword evidence="14" id="KW-1185">Reference proteome</keyword>
<dbReference type="PROSITE" id="PS52016">
    <property type="entry name" value="TONB_DEPENDENT_REC_3"/>
    <property type="match status" value="1"/>
</dbReference>
<dbReference type="OrthoDB" id="9775095at2"/>
<dbReference type="GO" id="GO:0015344">
    <property type="term" value="F:siderophore uptake transmembrane transporter activity"/>
    <property type="evidence" value="ECO:0007669"/>
    <property type="project" value="TreeGrafter"/>
</dbReference>
<dbReference type="Gene3D" id="2.40.170.20">
    <property type="entry name" value="TonB-dependent receptor, beta-barrel domain"/>
    <property type="match status" value="1"/>
</dbReference>
<dbReference type="Gene3D" id="2.170.130.10">
    <property type="entry name" value="TonB-dependent receptor, plug domain"/>
    <property type="match status" value="1"/>
</dbReference>
<keyword evidence="2 8" id="KW-0813">Transport</keyword>
<dbReference type="STRING" id="1123323.SAMN05216245_101365"/>
<dbReference type="CDD" id="cd01347">
    <property type="entry name" value="ligand_gated_channel"/>
    <property type="match status" value="1"/>
</dbReference>
<keyword evidence="4 8" id="KW-0812">Transmembrane</keyword>
<evidence type="ECO:0000259" key="12">
    <source>
        <dbReference type="Pfam" id="PF07715"/>
    </source>
</evidence>
<protein>
    <submittedName>
        <fullName evidence="13">Iron complex outermembrane recepter protein</fullName>
    </submittedName>
</protein>
<name>A0A1I1XPQ6_9FIRM</name>
<comment type="similarity">
    <text evidence="8 9">Belongs to the TonB-dependent receptor family.</text>
</comment>
<dbReference type="PANTHER" id="PTHR32552">
    <property type="entry name" value="FERRICHROME IRON RECEPTOR-RELATED"/>
    <property type="match status" value="1"/>
</dbReference>
<organism evidence="13 14">
    <name type="scientific">Succiniclasticum ruminis DSM 9236</name>
    <dbReference type="NCBI Taxonomy" id="1123323"/>
    <lineage>
        <taxon>Bacteria</taxon>
        <taxon>Bacillati</taxon>
        <taxon>Bacillota</taxon>
        <taxon>Negativicutes</taxon>
        <taxon>Acidaminococcales</taxon>
        <taxon>Acidaminococcaceae</taxon>
        <taxon>Succiniclasticum</taxon>
    </lineage>
</organism>
<feature type="domain" description="TonB-dependent receptor plug" evidence="12">
    <location>
        <begin position="71"/>
        <end position="165"/>
    </location>
</feature>
<proteinExistence type="inferred from homology"/>
<dbReference type="InterPro" id="IPR000531">
    <property type="entry name" value="Beta-barrel_TonB"/>
</dbReference>
<feature type="chain" id="PRO_5039143470" evidence="10">
    <location>
        <begin position="24"/>
        <end position="729"/>
    </location>
</feature>
<dbReference type="Pfam" id="PF00593">
    <property type="entry name" value="TonB_dep_Rec_b-barrel"/>
    <property type="match status" value="1"/>
</dbReference>
<dbReference type="GO" id="GO:0009279">
    <property type="term" value="C:cell outer membrane"/>
    <property type="evidence" value="ECO:0007669"/>
    <property type="project" value="UniProtKB-SubCell"/>
</dbReference>
<evidence type="ECO:0000256" key="6">
    <source>
        <dbReference type="ARBA" id="ARBA00023136"/>
    </source>
</evidence>
<sequence length="729" mass="80569">MKKRSKGMLMTALICGAIMPVFYGGAVAHAEKTHSFDLPTIIVEAEGNVVELPGGMVNETAKMGVFGNKSVMEIPYSEMSMTQKSVETFVNPAGPLQSVLINNPSIRTSSTSPMYSDFSMRGINMNGNHMMLNGIPSLFYQFAEPRSHFIERIDITSGPNAGVNGVSMSNNGTNSGATPAPGTINVVTKRAKDTPITRYTQTFTGRGNFGEYIDVGRRFGKNKEWGVRINGEYLDGELSSRKAKDKERNIFVNLDHRSEKSNTNIFLGHWDKRVYHGQRWFTFNGKSDSMPEAPNSKNNYDFDGTVKYMRGWMFTINHDQKIGKNLDWFVNAGHHYRTGYKYNSSSALKFNEFGKFDSSNVSNAQAEEGNNTYIQTGVRGKFKTGIVEHNVSLSVDRSYAKYWNNTHNSAKGTIGGDLYNGVAYLAGFEIPELRTPTLQWDEVNTGITIGDSMKIGKKWNVSIAASRKHENFENKVNGQKIKNNNVLPTYGITYQPTENIAIYAGHTEAFSRGSVVSGTKYVNDGETLDPSTSKQNEIGVKVKSGKTLTTFSLFDIDQQSVIDTDLGGGMYRRAIDGRERFRGAELTFNGKPHDKWTFTGGLMYLDNERRKTAGGANDGKFVNGVAKWSGVLGLIYEPDDKWGIMGRLVACGTSYIDNASSPTGKTRIPSYATLDLGVNYKAKMGKVPVTISATCFNVLNKDYWMGRGSSTTFGLSMPRTLLLSATFDL</sequence>
<gene>
    <name evidence="13" type="ORF">SAMN05216245_101365</name>
</gene>
<feature type="signal peptide" evidence="10">
    <location>
        <begin position="1"/>
        <end position="23"/>
    </location>
</feature>
<evidence type="ECO:0000256" key="9">
    <source>
        <dbReference type="RuleBase" id="RU003357"/>
    </source>
</evidence>
<evidence type="ECO:0000256" key="1">
    <source>
        <dbReference type="ARBA" id="ARBA00004571"/>
    </source>
</evidence>
<keyword evidence="5 9" id="KW-0798">TonB box</keyword>
<evidence type="ECO:0000259" key="11">
    <source>
        <dbReference type="Pfam" id="PF00593"/>
    </source>
</evidence>
<keyword evidence="6 8" id="KW-0472">Membrane</keyword>
<evidence type="ECO:0000256" key="5">
    <source>
        <dbReference type="ARBA" id="ARBA00023077"/>
    </source>
</evidence>
<evidence type="ECO:0000256" key="3">
    <source>
        <dbReference type="ARBA" id="ARBA00022452"/>
    </source>
</evidence>
<evidence type="ECO:0000256" key="2">
    <source>
        <dbReference type="ARBA" id="ARBA00022448"/>
    </source>
</evidence>
<evidence type="ECO:0000313" key="14">
    <source>
        <dbReference type="Proteomes" id="UP000198896"/>
    </source>
</evidence>
<dbReference type="PANTHER" id="PTHR32552:SF82">
    <property type="entry name" value="FCUA PROTEIN"/>
    <property type="match status" value="1"/>
</dbReference>
<evidence type="ECO:0000256" key="8">
    <source>
        <dbReference type="PROSITE-ProRule" id="PRU01360"/>
    </source>
</evidence>
<evidence type="ECO:0000313" key="13">
    <source>
        <dbReference type="EMBL" id="SFE09319.1"/>
    </source>
</evidence>
<dbReference type="AlphaFoldDB" id="A0A1I1XPQ6"/>
<dbReference type="EMBL" id="FONL01000001">
    <property type="protein sequence ID" value="SFE09319.1"/>
    <property type="molecule type" value="Genomic_DNA"/>
</dbReference>
<evidence type="ECO:0000256" key="7">
    <source>
        <dbReference type="ARBA" id="ARBA00023237"/>
    </source>
</evidence>
<keyword evidence="7 8" id="KW-0998">Cell outer membrane</keyword>
<comment type="subcellular location">
    <subcellularLocation>
        <location evidence="1 8">Cell outer membrane</location>
        <topology evidence="1 8">Multi-pass membrane protein</topology>
    </subcellularLocation>
</comment>
<evidence type="ECO:0000256" key="10">
    <source>
        <dbReference type="SAM" id="SignalP"/>
    </source>
</evidence>
<evidence type="ECO:0000256" key="4">
    <source>
        <dbReference type="ARBA" id="ARBA00022692"/>
    </source>
</evidence>
<feature type="domain" description="TonB-dependent receptor-like beta-barrel" evidence="11">
    <location>
        <begin position="261"/>
        <end position="698"/>
    </location>
</feature>
<keyword evidence="10" id="KW-0732">Signal</keyword>
<reference evidence="13 14" key="1">
    <citation type="submission" date="2016-10" db="EMBL/GenBank/DDBJ databases">
        <authorList>
            <person name="de Groot N.N."/>
        </authorList>
    </citation>
    <scope>NUCLEOTIDE SEQUENCE [LARGE SCALE GENOMIC DNA]</scope>
    <source>
        <strain evidence="13 14">DSM 9236</strain>
    </source>
</reference>
<dbReference type="InterPro" id="IPR039426">
    <property type="entry name" value="TonB-dep_rcpt-like"/>
</dbReference>
<dbReference type="Proteomes" id="UP000198896">
    <property type="component" value="Unassembled WGS sequence"/>
</dbReference>
<dbReference type="InterPro" id="IPR036942">
    <property type="entry name" value="Beta-barrel_TonB_sf"/>
</dbReference>
<dbReference type="Pfam" id="PF07715">
    <property type="entry name" value="Plug"/>
    <property type="match status" value="1"/>
</dbReference>
<accession>A0A1I1XPQ6</accession>
<dbReference type="RefSeq" id="WP_093912538.1">
    <property type="nucleotide sequence ID" value="NZ_FONL01000001.1"/>
</dbReference>
<dbReference type="InterPro" id="IPR037066">
    <property type="entry name" value="Plug_dom_sf"/>
</dbReference>
<dbReference type="SUPFAM" id="SSF56935">
    <property type="entry name" value="Porins"/>
    <property type="match status" value="1"/>
</dbReference>
<dbReference type="InterPro" id="IPR012910">
    <property type="entry name" value="Plug_dom"/>
</dbReference>